<reference evidence="2" key="1">
    <citation type="submission" date="2015-04" db="UniProtKB">
        <authorList>
            <consortium name="EnsemblPlants"/>
        </authorList>
    </citation>
    <scope>IDENTIFICATION</scope>
</reference>
<proteinExistence type="predicted"/>
<dbReference type="AlphaFoldDB" id="A0A0E0LLE8"/>
<evidence type="ECO:0000313" key="2">
    <source>
        <dbReference type="EnsemblPlants" id="OPUNC07G15240.5"/>
    </source>
</evidence>
<protein>
    <submittedName>
        <fullName evidence="2">Uncharacterized protein</fullName>
    </submittedName>
</protein>
<sequence length="204" mass="22095">MDSPVGTPVGFREAIHKSSQGLRRSPIPHPSGERAEAAPSLVLLLPPHPPPPPLAPIPIHPASERAGAPSGGPYGLQVTWGLDLTSKDFSGQTLIRQEFKTLFHPDVTTTVPPRDLARLNGTNIDHSCLDLADTLLLIIGFPCPTVKRGLLFYSHHLLNYITTSLPHLHQITSTVRPHHYPATPTTLPHIASISTLYTALLNIT</sequence>
<dbReference type="Proteomes" id="UP000026962">
    <property type="component" value="Chromosome 7"/>
</dbReference>
<keyword evidence="3" id="KW-1185">Reference proteome</keyword>
<name>A0A0E0LLE8_ORYPU</name>
<reference evidence="2" key="2">
    <citation type="submission" date="2018-05" db="EMBL/GenBank/DDBJ databases">
        <title>OpunRS2 (Oryza punctata Reference Sequence Version 2).</title>
        <authorList>
            <person name="Zhang J."/>
            <person name="Kudrna D."/>
            <person name="Lee S."/>
            <person name="Talag J."/>
            <person name="Welchert J."/>
            <person name="Wing R.A."/>
        </authorList>
    </citation>
    <scope>NUCLEOTIDE SEQUENCE [LARGE SCALE GENOMIC DNA]</scope>
</reference>
<dbReference type="Gramene" id="OPUNC07G15240.5">
    <property type="protein sequence ID" value="OPUNC07G15240.5"/>
    <property type="gene ID" value="OPUNC07G15240"/>
</dbReference>
<feature type="region of interest" description="Disordered" evidence="1">
    <location>
        <begin position="1"/>
        <end position="36"/>
    </location>
</feature>
<accession>A0A0E0LLE8</accession>
<organism evidence="2">
    <name type="scientific">Oryza punctata</name>
    <name type="common">Red rice</name>
    <dbReference type="NCBI Taxonomy" id="4537"/>
    <lineage>
        <taxon>Eukaryota</taxon>
        <taxon>Viridiplantae</taxon>
        <taxon>Streptophyta</taxon>
        <taxon>Embryophyta</taxon>
        <taxon>Tracheophyta</taxon>
        <taxon>Spermatophyta</taxon>
        <taxon>Magnoliopsida</taxon>
        <taxon>Liliopsida</taxon>
        <taxon>Poales</taxon>
        <taxon>Poaceae</taxon>
        <taxon>BOP clade</taxon>
        <taxon>Oryzoideae</taxon>
        <taxon>Oryzeae</taxon>
        <taxon>Oryzinae</taxon>
        <taxon>Oryza</taxon>
    </lineage>
</organism>
<evidence type="ECO:0000256" key="1">
    <source>
        <dbReference type="SAM" id="MobiDB-lite"/>
    </source>
</evidence>
<dbReference type="EnsemblPlants" id="OPUNC07G15240.5">
    <property type="protein sequence ID" value="OPUNC07G15240.5"/>
    <property type="gene ID" value="OPUNC07G15240"/>
</dbReference>
<evidence type="ECO:0000313" key="3">
    <source>
        <dbReference type="Proteomes" id="UP000026962"/>
    </source>
</evidence>